<dbReference type="Pfam" id="PF01979">
    <property type="entry name" value="Amidohydro_1"/>
    <property type="match status" value="1"/>
</dbReference>
<feature type="domain" description="Amidohydrolase-related" evidence="1">
    <location>
        <begin position="57"/>
        <end position="436"/>
    </location>
</feature>
<dbReference type="InterPro" id="IPR011059">
    <property type="entry name" value="Metal-dep_hydrolase_composite"/>
</dbReference>
<dbReference type="InterPro" id="IPR051781">
    <property type="entry name" value="Metallo-dep_Hydrolase"/>
</dbReference>
<keyword evidence="3" id="KW-1185">Reference proteome</keyword>
<proteinExistence type="predicted"/>
<dbReference type="Gene3D" id="3.40.50.10910">
    <property type="entry name" value="Amidohydrolase"/>
    <property type="match status" value="1"/>
</dbReference>
<dbReference type="PANTHER" id="PTHR43135:SF3">
    <property type="entry name" value="ALPHA-D-RIBOSE 1-METHYLPHOSPHONATE 5-TRIPHOSPHATE DIPHOSPHATASE"/>
    <property type="match status" value="1"/>
</dbReference>
<reference evidence="2" key="1">
    <citation type="submission" date="2021-10" db="EMBL/GenBank/DDBJ databases">
        <authorList>
            <person name="Piombo E."/>
        </authorList>
    </citation>
    <scope>NUCLEOTIDE SEQUENCE</scope>
</reference>
<evidence type="ECO:0000313" key="2">
    <source>
        <dbReference type="EMBL" id="CAH0047571.1"/>
    </source>
</evidence>
<dbReference type="GO" id="GO:0016810">
    <property type="term" value="F:hydrolase activity, acting on carbon-nitrogen (but not peptide) bonds"/>
    <property type="evidence" value="ECO:0007669"/>
    <property type="project" value="InterPro"/>
</dbReference>
<sequence>MTRTIIHSVTVFDGLEANKDLTVIFNDTTGLIESISSSFNANNAHETDILVDGKGHTVIPGLIDAHVHVHNLHVSDDGDAKEITKQPLRAGVTTVCDMHGMAHDLNQHWQRADQEVVEAKKLGPSGRVTVSDVKTSLLAATIKGGWPKPIVLGRNPTQELKEVVETWPDVTEETAEDYVRNTKEQGSHYIKLMQEDCCSMSWETGSVPSASLELQKAVVAASHKHGLKVYAHATSLDSTIHVLKAGVDGLTHTFCDQPPSQELVDLYKETDACLIPTLAVTSTLTGEAQDDRDKFAEIAIKRGVIDETTRNIMLGAANFGAPSSKLQYAWDSVRVLKQAGIDIVAGTDASLGLKGTAMGASLWMELSQYVNHCGLTPAEAITSATAVSARRFGFEDRGEVKVGKRADLVLVKGEPHVDIEHLWTGEGITGVWKRGVRAGIFVACHKMD</sequence>
<accession>A0A9P0EA55</accession>
<dbReference type="AlphaFoldDB" id="A0A9P0EA55"/>
<dbReference type="EMBL" id="CABFOC020000031">
    <property type="protein sequence ID" value="CAH0047571.1"/>
    <property type="molecule type" value="Genomic_DNA"/>
</dbReference>
<gene>
    <name evidence="2" type="ORF">CSOL1703_00013584</name>
</gene>
<dbReference type="InterPro" id="IPR032466">
    <property type="entry name" value="Metal_Hydrolase"/>
</dbReference>
<organism evidence="2 3">
    <name type="scientific">Clonostachys solani</name>
    <dbReference type="NCBI Taxonomy" id="160281"/>
    <lineage>
        <taxon>Eukaryota</taxon>
        <taxon>Fungi</taxon>
        <taxon>Dikarya</taxon>
        <taxon>Ascomycota</taxon>
        <taxon>Pezizomycotina</taxon>
        <taxon>Sordariomycetes</taxon>
        <taxon>Hypocreomycetidae</taxon>
        <taxon>Hypocreales</taxon>
        <taxon>Bionectriaceae</taxon>
        <taxon>Clonostachys</taxon>
    </lineage>
</organism>
<dbReference type="Gene3D" id="1.20.58.520">
    <property type="entry name" value="Amidohydrolase"/>
    <property type="match status" value="1"/>
</dbReference>
<dbReference type="Gene3D" id="2.30.40.10">
    <property type="entry name" value="Urease, subunit C, domain 1"/>
    <property type="match status" value="1"/>
</dbReference>
<name>A0A9P0EA55_9HYPO</name>
<dbReference type="PANTHER" id="PTHR43135">
    <property type="entry name" value="ALPHA-D-RIBOSE 1-METHYLPHOSPHONATE 5-TRIPHOSPHATE DIPHOSPHATASE"/>
    <property type="match status" value="1"/>
</dbReference>
<evidence type="ECO:0000313" key="3">
    <source>
        <dbReference type="Proteomes" id="UP000775872"/>
    </source>
</evidence>
<dbReference type="SUPFAM" id="SSF51338">
    <property type="entry name" value="Composite domain of metallo-dependent hydrolases"/>
    <property type="match status" value="1"/>
</dbReference>
<dbReference type="Proteomes" id="UP000775872">
    <property type="component" value="Unassembled WGS sequence"/>
</dbReference>
<dbReference type="InterPro" id="IPR006680">
    <property type="entry name" value="Amidohydro-rel"/>
</dbReference>
<comment type="caution">
    <text evidence="2">The sequence shown here is derived from an EMBL/GenBank/DDBJ whole genome shotgun (WGS) entry which is preliminary data.</text>
</comment>
<protein>
    <recommendedName>
        <fullName evidence="1">Amidohydrolase-related domain-containing protein</fullName>
    </recommendedName>
</protein>
<dbReference type="Gene3D" id="3.30.110.90">
    <property type="entry name" value="Amidohydrolase"/>
    <property type="match status" value="1"/>
</dbReference>
<dbReference type="OrthoDB" id="194468at2759"/>
<dbReference type="SUPFAM" id="SSF51556">
    <property type="entry name" value="Metallo-dependent hydrolases"/>
    <property type="match status" value="1"/>
</dbReference>
<evidence type="ECO:0000259" key="1">
    <source>
        <dbReference type="Pfam" id="PF01979"/>
    </source>
</evidence>